<evidence type="ECO:0000313" key="2">
    <source>
        <dbReference type="EMBL" id="MBZ5752408.1"/>
    </source>
</evidence>
<keyword evidence="3" id="KW-1185">Reference proteome</keyword>
<feature type="transmembrane region" description="Helical" evidence="1">
    <location>
        <begin position="182"/>
        <end position="210"/>
    </location>
</feature>
<dbReference type="RefSeq" id="WP_224140863.1">
    <property type="nucleotide sequence ID" value="NZ_JAIQUM010000054.1"/>
</dbReference>
<dbReference type="EMBL" id="JAIQUM010000054">
    <property type="protein sequence ID" value="MBZ5752408.1"/>
    <property type="molecule type" value="Genomic_DNA"/>
</dbReference>
<feature type="transmembrane region" description="Helical" evidence="1">
    <location>
        <begin position="7"/>
        <end position="27"/>
    </location>
</feature>
<organism evidence="2 3">
    <name type="scientific">Metabacillus rhizolycopersici</name>
    <dbReference type="NCBI Taxonomy" id="2875709"/>
    <lineage>
        <taxon>Bacteria</taxon>
        <taxon>Bacillati</taxon>
        <taxon>Bacillota</taxon>
        <taxon>Bacilli</taxon>
        <taxon>Bacillales</taxon>
        <taxon>Bacillaceae</taxon>
        <taxon>Metabacillus</taxon>
    </lineage>
</organism>
<keyword evidence="1" id="KW-0812">Transmembrane</keyword>
<feature type="transmembrane region" description="Helical" evidence="1">
    <location>
        <begin position="72"/>
        <end position="92"/>
    </location>
</feature>
<evidence type="ECO:0000256" key="1">
    <source>
        <dbReference type="SAM" id="Phobius"/>
    </source>
</evidence>
<dbReference type="Proteomes" id="UP001165287">
    <property type="component" value="Unassembled WGS sequence"/>
</dbReference>
<evidence type="ECO:0000313" key="3">
    <source>
        <dbReference type="Proteomes" id="UP001165287"/>
    </source>
</evidence>
<feature type="transmembrane region" description="Helical" evidence="1">
    <location>
        <begin position="98"/>
        <end position="116"/>
    </location>
</feature>
<accession>A0ABS7UVS0</accession>
<keyword evidence="1" id="KW-1133">Transmembrane helix</keyword>
<dbReference type="Pfam" id="PF13398">
    <property type="entry name" value="Peptidase_M50B"/>
    <property type="match status" value="1"/>
</dbReference>
<name>A0ABS7UVS0_9BACI</name>
<proteinExistence type="predicted"/>
<keyword evidence="1" id="KW-0472">Membrane</keyword>
<dbReference type="InterPro" id="IPR049500">
    <property type="entry name" value="Peptidase_M50B-like"/>
</dbReference>
<protein>
    <submittedName>
        <fullName evidence="2">M50 family metallopeptidase</fullName>
    </submittedName>
</protein>
<reference evidence="2" key="1">
    <citation type="submission" date="2024-05" db="EMBL/GenBank/DDBJ databases">
        <title>Metabacillus sp. nov., isolated from the rhizosphere soil of tomato plants.</title>
        <authorList>
            <person name="Ma R."/>
        </authorList>
    </citation>
    <scope>NUCLEOTIDE SEQUENCE</scope>
    <source>
        <strain evidence="2">DBTR6</strain>
    </source>
</reference>
<comment type="caution">
    <text evidence="2">The sequence shown here is derived from an EMBL/GenBank/DDBJ whole genome shotgun (WGS) entry which is preliminary data.</text>
</comment>
<feature type="transmembrane region" description="Helical" evidence="1">
    <location>
        <begin position="121"/>
        <end position="138"/>
    </location>
</feature>
<gene>
    <name evidence="2" type="ORF">K9V48_19660</name>
</gene>
<sequence>MNHTLPIPIYLFIALIATQIPYIRAYFSLCNTLLHEVIIVILEGRTASKIYLPNDGSRVRTNAENSSFKHSLITYAGYTGQSLAAIGLFYFISNQNYYFILYLFIALMIIAVLLWIRNVLGIIWALSFVVLLALPIHFQYHIAIMHISIFLSSFLLMKSIMNGLQVCRQSLWERKKTAGSGFLVGLKLIPVMTFGLILLGQSLYTGYFIINHILHLL</sequence>
<feature type="transmembrane region" description="Helical" evidence="1">
    <location>
        <begin position="144"/>
        <end position="161"/>
    </location>
</feature>